<dbReference type="KEGG" id="peh:Spb1_04510"/>
<name>A0A518GJ28_9PLAN</name>
<dbReference type="Proteomes" id="UP000315349">
    <property type="component" value="Chromosome"/>
</dbReference>
<dbReference type="GO" id="GO:0016051">
    <property type="term" value="P:carbohydrate biosynthetic process"/>
    <property type="evidence" value="ECO:0007669"/>
    <property type="project" value="InterPro"/>
</dbReference>
<dbReference type="NCBIfam" id="TIGR03126">
    <property type="entry name" value="one_C_fae"/>
    <property type="match status" value="1"/>
</dbReference>
<dbReference type="InterPro" id="IPR020568">
    <property type="entry name" value="Ribosomal_Su5_D2-typ_SF"/>
</dbReference>
<dbReference type="Gene3D" id="3.30.230.60">
    <property type="entry name" value="Formaldehyde-activating enzyme"/>
    <property type="match status" value="1"/>
</dbReference>
<dbReference type="InterPro" id="IPR037075">
    <property type="entry name" value="HCHO-activating_enzyme_sf"/>
</dbReference>
<evidence type="ECO:0000313" key="4">
    <source>
        <dbReference type="EMBL" id="QDV28588.1"/>
    </source>
</evidence>
<dbReference type="EMBL" id="CP036299">
    <property type="protein sequence ID" value="QDV28588.1"/>
    <property type="molecule type" value="Genomic_DNA"/>
</dbReference>
<dbReference type="Pfam" id="PF08714">
    <property type="entry name" value="Fae"/>
    <property type="match status" value="1"/>
</dbReference>
<dbReference type="AlphaFoldDB" id="A0A518GJ28"/>
<feature type="compositionally biased region" description="Low complexity" evidence="2">
    <location>
        <begin position="9"/>
        <end position="28"/>
    </location>
</feature>
<proteinExistence type="predicted"/>
<dbReference type="SUPFAM" id="SSF54211">
    <property type="entry name" value="Ribosomal protein S5 domain 2-like"/>
    <property type="match status" value="1"/>
</dbReference>
<evidence type="ECO:0000256" key="1">
    <source>
        <dbReference type="ARBA" id="ARBA00023239"/>
    </source>
</evidence>
<feature type="region of interest" description="Disordered" evidence="2">
    <location>
        <begin position="1"/>
        <end position="28"/>
    </location>
</feature>
<protein>
    <submittedName>
        <fullName evidence="4">Formaldehyde-activating enzyme</fullName>
        <ecNumber evidence="4">4.3.3.-</ecNumber>
    </submittedName>
</protein>
<reference evidence="4 5" key="1">
    <citation type="submission" date="2019-02" db="EMBL/GenBank/DDBJ databases">
        <title>Deep-cultivation of Planctomycetes and their phenomic and genomic characterization uncovers novel biology.</title>
        <authorList>
            <person name="Wiegand S."/>
            <person name="Jogler M."/>
            <person name="Boedeker C."/>
            <person name="Pinto D."/>
            <person name="Vollmers J."/>
            <person name="Rivas-Marin E."/>
            <person name="Kohn T."/>
            <person name="Peeters S.H."/>
            <person name="Heuer A."/>
            <person name="Rast P."/>
            <person name="Oberbeckmann S."/>
            <person name="Bunk B."/>
            <person name="Jeske O."/>
            <person name="Meyerdierks A."/>
            <person name="Storesund J.E."/>
            <person name="Kallscheuer N."/>
            <person name="Luecker S."/>
            <person name="Lage O.M."/>
            <person name="Pohl T."/>
            <person name="Merkel B.J."/>
            <person name="Hornburger P."/>
            <person name="Mueller R.-W."/>
            <person name="Bruemmer F."/>
            <person name="Labrenz M."/>
            <person name="Spormann A.M."/>
            <person name="Op den Camp H."/>
            <person name="Overmann J."/>
            <person name="Amann R."/>
            <person name="Jetten M.S.M."/>
            <person name="Mascher T."/>
            <person name="Medema M.H."/>
            <person name="Devos D.P."/>
            <person name="Kaster A.-K."/>
            <person name="Ovreas L."/>
            <person name="Rohde M."/>
            <person name="Galperin M.Y."/>
            <person name="Jogler C."/>
        </authorList>
    </citation>
    <scope>NUCLEOTIDE SEQUENCE [LARGE SCALE GENOMIC DNA]</scope>
    <source>
        <strain evidence="4 5">Spb1</strain>
    </source>
</reference>
<dbReference type="EC" id="4.3.3.-" evidence="4"/>
<gene>
    <name evidence="4" type="primary">fae_1</name>
    <name evidence="4" type="ORF">Spb1_04510</name>
</gene>
<evidence type="ECO:0000259" key="3">
    <source>
        <dbReference type="Pfam" id="PF08714"/>
    </source>
</evidence>
<organism evidence="4 5">
    <name type="scientific">Planctopirus ephydatiae</name>
    <dbReference type="NCBI Taxonomy" id="2528019"/>
    <lineage>
        <taxon>Bacteria</taxon>
        <taxon>Pseudomonadati</taxon>
        <taxon>Planctomycetota</taxon>
        <taxon>Planctomycetia</taxon>
        <taxon>Planctomycetales</taxon>
        <taxon>Planctomycetaceae</taxon>
        <taxon>Planctopirus</taxon>
    </lineage>
</organism>
<dbReference type="InterPro" id="IPR014826">
    <property type="entry name" value="HCHO-activating_enzyme"/>
</dbReference>
<keyword evidence="5" id="KW-1185">Reference proteome</keyword>
<feature type="domain" description="Formaldehyde-activating enzyme" evidence="3">
    <location>
        <begin position="45"/>
        <end position="208"/>
    </location>
</feature>
<evidence type="ECO:0000256" key="2">
    <source>
        <dbReference type="SAM" id="MobiDB-lite"/>
    </source>
</evidence>
<sequence>MAKKKAVKKAAPAPAKTTTAKPAQKLKAVASPAKPATVDRIVMRTGEALVEAEPAWSAAEPEVVIGELDGPVGYAMANLLGDQIKGHSRVFAILNCDVQVRPATLMVSKVTVKSEAYTNILMGTVQAAIANGVLDAVRKGDIPKEKANDLGIIISVWLDPSVTSVEIDHNILFDTHRQATAKAIAKAMKHEPSIDWLLEHQHEIQHCFKPA</sequence>
<keyword evidence="1 4" id="KW-0456">Lyase</keyword>
<dbReference type="GO" id="GO:0016840">
    <property type="term" value="F:carbon-nitrogen lyase activity"/>
    <property type="evidence" value="ECO:0007669"/>
    <property type="project" value="InterPro"/>
</dbReference>
<accession>A0A518GJ28</accession>
<evidence type="ECO:0000313" key="5">
    <source>
        <dbReference type="Proteomes" id="UP000315349"/>
    </source>
</evidence>